<keyword evidence="2" id="KW-0812">Transmembrane</keyword>
<dbReference type="GeneID" id="85362887"/>
<keyword evidence="2" id="KW-0472">Membrane</keyword>
<comment type="caution">
    <text evidence="3">The sequence shown here is derived from an EMBL/GenBank/DDBJ whole genome shotgun (WGS) entry which is preliminary data.</text>
</comment>
<dbReference type="AlphaFoldDB" id="A0AA39K9J8"/>
<proteinExistence type="predicted"/>
<dbReference type="EMBL" id="JAUEPS010000023">
    <property type="protein sequence ID" value="KAK0457000.1"/>
    <property type="molecule type" value="Genomic_DNA"/>
</dbReference>
<dbReference type="Proteomes" id="UP001175211">
    <property type="component" value="Unassembled WGS sequence"/>
</dbReference>
<accession>A0AA39K9J8</accession>
<keyword evidence="4" id="KW-1185">Reference proteome</keyword>
<name>A0AA39K9J8_ARMTA</name>
<feature type="transmembrane region" description="Helical" evidence="2">
    <location>
        <begin position="125"/>
        <end position="149"/>
    </location>
</feature>
<gene>
    <name evidence="3" type="ORF">EV420DRAFT_1691033</name>
</gene>
<keyword evidence="2" id="KW-1133">Transmembrane helix</keyword>
<organism evidence="3 4">
    <name type="scientific">Armillaria tabescens</name>
    <name type="common">Ringless honey mushroom</name>
    <name type="synonym">Agaricus tabescens</name>
    <dbReference type="NCBI Taxonomy" id="1929756"/>
    <lineage>
        <taxon>Eukaryota</taxon>
        <taxon>Fungi</taxon>
        <taxon>Dikarya</taxon>
        <taxon>Basidiomycota</taxon>
        <taxon>Agaricomycotina</taxon>
        <taxon>Agaricomycetes</taxon>
        <taxon>Agaricomycetidae</taxon>
        <taxon>Agaricales</taxon>
        <taxon>Marasmiineae</taxon>
        <taxon>Physalacriaceae</taxon>
        <taxon>Desarmillaria</taxon>
    </lineage>
</organism>
<protein>
    <submittedName>
        <fullName evidence="3">Uncharacterized protein</fullName>
    </submittedName>
</protein>
<sequence>MQQEGEELEVSGAEDDISQLSLNLTEAYPRVSTSDDEKDLQKLMGPQHLFCIAPSGDDQQPLSFFLSLFPSFHMDLTPVPIPLLGATFGVILVGAILSAILFGILNLQSIWYFKQYPNDWWPYRLVVAAIWVLDTLDVAVSTHALYFLLVETRIVGKFLALDQLDIIWSCKVCIVIFWLWLWQLTSRWPGQLHVLLGTLIKVAVQAIYAVRLWKGRLLALRIGSLLTPADGQSDNTFISVESYPGFFPSSWLVMSALEHFTECKIVSLYRISSIIQDTSNSYSISTFSNIPTIKKPGQFYVSQYYCDVGWADAADPDIRVGYEFLMWPNTLIFIAIDLMQPRLFINSLLAMLNARKELRKIPSSQLLEPKGESQPGSTSECERSSRGAETIIWNLAQARAKV</sequence>
<evidence type="ECO:0000256" key="1">
    <source>
        <dbReference type="SAM" id="MobiDB-lite"/>
    </source>
</evidence>
<dbReference type="RefSeq" id="XP_060329315.1">
    <property type="nucleotide sequence ID" value="XM_060479339.1"/>
</dbReference>
<evidence type="ECO:0000313" key="3">
    <source>
        <dbReference type="EMBL" id="KAK0457000.1"/>
    </source>
</evidence>
<reference evidence="3" key="1">
    <citation type="submission" date="2023-06" db="EMBL/GenBank/DDBJ databases">
        <authorList>
            <consortium name="Lawrence Berkeley National Laboratory"/>
            <person name="Ahrendt S."/>
            <person name="Sahu N."/>
            <person name="Indic B."/>
            <person name="Wong-Bajracharya J."/>
            <person name="Merenyi Z."/>
            <person name="Ke H.-M."/>
            <person name="Monk M."/>
            <person name="Kocsube S."/>
            <person name="Drula E."/>
            <person name="Lipzen A."/>
            <person name="Balint B."/>
            <person name="Henrissat B."/>
            <person name="Andreopoulos B."/>
            <person name="Martin F.M."/>
            <person name="Harder C.B."/>
            <person name="Rigling D."/>
            <person name="Ford K.L."/>
            <person name="Foster G.D."/>
            <person name="Pangilinan J."/>
            <person name="Papanicolaou A."/>
            <person name="Barry K."/>
            <person name="LaButti K."/>
            <person name="Viragh M."/>
            <person name="Koriabine M."/>
            <person name="Yan M."/>
            <person name="Riley R."/>
            <person name="Champramary S."/>
            <person name="Plett K.L."/>
            <person name="Tsai I.J."/>
            <person name="Slot J."/>
            <person name="Sipos G."/>
            <person name="Plett J."/>
            <person name="Nagy L.G."/>
            <person name="Grigoriev I.V."/>
        </authorList>
    </citation>
    <scope>NUCLEOTIDE SEQUENCE</scope>
    <source>
        <strain evidence="3">CCBAS 213</strain>
    </source>
</reference>
<feature type="transmembrane region" description="Helical" evidence="2">
    <location>
        <begin position="194"/>
        <end position="213"/>
    </location>
</feature>
<evidence type="ECO:0000313" key="4">
    <source>
        <dbReference type="Proteomes" id="UP001175211"/>
    </source>
</evidence>
<evidence type="ECO:0000256" key="2">
    <source>
        <dbReference type="SAM" id="Phobius"/>
    </source>
</evidence>
<feature type="region of interest" description="Disordered" evidence="1">
    <location>
        <begin position="365"/>
        <end position="386"/>
    </location>
</feature>
<feature type="transmembrane region" description="Helical" evidence="2">
    <location>
        <begin position="161"/>
        <end position="182"/>
    </location>
</feature>
<feature type="transmembrane region" description="Helical" evidence="2">
    <location>
        <begin position="83"/>
        <end position="105"/>
    </location>
</feature>